<dbReference type="Proteomes" id="UP001057402">
    <property type="component" value="Chromosome 9"/>
</dbReference>
<protein>
    <submittedName>
        <fullName evidence="1">Uncharacterized protein</fullName>
    </submittedName>
</protein>
<accession>A0ACB9MQV0</accession>
<keyword evidence="2" id="KW-1185">Reference proteome</keyword>
<reference evidence="2" key="1">
    <citation type="journal article" date="2023" name="Front. Plant Sci.">
        <title>Chromosomal-level genome assembly of Melastoma candidum provides insights into trichome evolution.</title>
        <authorList>
            <person name="Zhong Y."/>
            <person name="Wu W."/>
            <person name="Sun C."/>
            <person name="Zou P."/>
            <person name="Liu Y."/>
            <person name="Dai S."/>
            <person name="Zhou R."/>
        </authorList>
    </citation>
    <scope>NUCLEOTIDE SEQUENCE [LARGE SCALE GENOMIC DNA]</scope>
</reference>
<evidence type="ECO:0000313" key="2">
    <source>
        <dbReference type="Proteomes" id="UP001057402"/>
    </source>
</evidence>
<evidence type="ECO:0000313" key="1">
    <source>
        <dbReference type="EMBL" id="KAI4325819.1"/>
    </source>
</evidence>
<name>A0ACB9MQV0_9MYRT</name>
<sequence>MQVFDLGAPGKVGLRLRPRDAGEGLAPSLDHAGGGQRAAAPDLKVCRLGCRRDAGAAVVGECWRKREVSASLDLRTARRRTPRQEGVTEEGRRCREIRDRREAGMRSRLGAPMVPVAGGVLLDKEDAGERRTAAVEDAGATGKSRPTRMWVALDRILMWVDSGVGEVLGAGDEELLEAAVGAAVAAAVAGMAAAEAGICCRSWNRRCRSWKRLQKLESPLQKLEAAAEAGIVVAEAGMGTAGCWKLLQLAGRALQLAGSALQLAGMGCSSWNHCRGSWYGAAVAGMGCSLLEGSSPSPCYIPWAESIGRGLVEPVL</sequence>
<dbReference type="EMBL" id="CM042888">
    <property type="protein sequence ID" value="KAI4325819.1"/>
    <property type="molecule type" value="Genomic_DNA"/>
</dbReference>
<proteinExistence type="predicted"/>
<organism evidence="1 2">
    <name type="scientific">Melastoma candidum</name>
    <dbReference type="NCBI Taxonomy" id="119954"/>
    <lineage>
        <taxon>Eukaryota</taxon>
        <taxon>Viridiplantae</taxon>
        <taxon>Streptophyta</taxon>
        <taxon>Embryophyta</taxon>
        <taxon>Tracheophyta</taxon>
        <taxon>Spermatophyta</taxon>
        <taxon>Magnoliopsida</taxon>
        <taxon>eudicotyledons</taxon>
        <taxon>Gunneridae</taxon>
        <taxon>Pentapetalae</taxon>
        <taxon>rosids</taxon>
        <taxon>malvids</taxon>
        <taxon>Myrtales</taxon>
        <taxon>Melastomataceae</taxon>
        <taxon>Melastomatoideae</taxon>
        <taxon>Melastomateae</taxon>
        <taxon>Melastoma</taxon>
    </lineage>
</organism>
<gene>
    <name evidence="1" type="ORF">MLD38_031182</name>
</gene>
<comment type="caution">
    <text evidence="1">The sequence shown here is derived from an EMBL/GenBank/DDBJ whole genome shotgun (WGS) entry which is preliminary data.</text>
</comment>